<dbReference type="HAMAP" id="MF_00208">
    <property type="entry name" value="MurE"/>
    <property type="match status" value="1"/>
</dbReference>
<dbReference type="Gene3D" id="3.40.1390.10">
    <property type="entry name" value="MurE/MurF, N-terminal domain"/>
    <property type="match status" value="1"/>
</dbReference>
<feature type="modified residue" description="N6-carboxylysine" evidence="7">
    <location>
        <position position="211"/>
    </location>
</feature>
<dbReference type="RefSeq" id="WP_014419991.1">
    <property type="nucleotide sequence ID" value="NC_017066.1"/>
</dbReference>
<dbReference type="InterPro" id="IPR036615">
    <property type="entry name" value="Mur_ligase_C_dom_sf"/>
</dbReference>
<evidence type="ECO:0000256" key="3">
    <source>
        <dbReference type="ARBA" id="ARBA00022960"/>
    </source>
</evidence>
<evidence type="ECO:0000256" key="2">
    <source>
        <dbReference type="ARBA" id="ARBA00022618"/>
    </source>
</evidence>
<keyword evidence="7 12" id="KW-0436">Ligase</keyword>
<dbReference type="InterPro" id="IPR035911">
    <property type="entry name" value="MurE/MurF_N"/>
</dbReference>
<dbReference type="InterPro" id="IPR036565">
    <property type="entry name" value="Mur-like_cat_sf"/>
</dbReference>
<keyword evidence="2 7" id="KW-0132">Cell division</keyword>
<feature type="binding site" evidence="7">
    <location>
        <position position="446"/>
    </location>
    <ligand>
        <name>meso-2,6-diaminopimelate</name>
        <dbReference type="ChEBI" id="CHEBI:57791"/>
    </ligand>
</feature>
<dbReference type="EC" id="6.3.2.13" evidence="7"/>
<evidence type="ECO:0000313" key="13">
    <source>
        <dbReference type="Proteomes" id="UP000007581"/>
    </source>
</evidence>
<evidence type="ECO:0000259" key="11">
    <source>
        <dbReference type="Pfam" id="PF08245"/>
    </source>
</evidence>
<accession>A0ABM5MWG4</accession>
<dbReference type="SUPFAM" id="SSF63418">
    <property type="entry name" value="MurE/MurF N-terminal domain"/>
    <property type="match status" value="1"/>
</dbReference>
<dbReference type="NCBIfam" id="TIGR01085">
    <property type="entry name" value="murE"/>
    <property type="match status" value="1"/>
</dbReference>
<dbReference type="InterPro" id="IPR004101">
    <property type="entry name" value="Mur_ligase_C"/>
</dbReference>
<keyword evidence="7" id="KW-0067">ATP-binding</keyword>
<keyword evidence="13" id="KW-1185">Reference proteome</keyword>
<dbReference type="Pfam" id="PF02875">
    <property type="entry name" value="Mur_ligase_C"/>
    <property type="match status" value="1"/>
</dbReference>
<comment type="cofactor">
    <cofactor evidence="7">
        <name>Mg(2+)</name>
        <dbReference type="ChEBI" id="CHEBI:18420"/>
    </cofactor>
</comment>
<dbReference type="Gene3D" id="3.90.190.20">
    <property type="entry name" value="Mur ligase, C-terminal domain"/>
    <property type="match status" value="1"/>
</dbReference>
<gene>
    <name evidence="7 12" type="primary">murE</name>
    <name evidence="12" type="ORF">RTTH1527_02820</name>
</gene>
<reference evidence="12" key="1">
    <citation type="submission" date="2012-03" db="EMBL/GenBank/DDBJ databases">
        <authorList>
            <person name="Johnson S.L."/>
            <person name="Sims D."/>
            <person name="Han S."/>
            <person name="Bruce D.C."/>
            <person name="Dasch G.A."/>
        </authorList>
    </citation>
    <scope>NUCLEOTIDE SEQUENCE [LARGE SCALE GENOMIC DNA]</scope>
    <source>
        <strain evidence="12">TH1527</strain>
    </source>
</reference>
<sequence length="492" mass="55391">MKYNLNQLFKNYKINGLSTNSQTVKENEVFFALKGQNVDGNDFINDALNNGAVLVITENKKNTVIDKVIYVEDVYEALYEAIEIFYPKKPKNLISVTGTNGKSSVVSYIAQTYFLLRKKAAFIGTIGLEIFGCNNIINDVPSLTTLDYLNFRKIAHNLAEDSIEYLAFEASSHGLEQGRLGKTKVNIVSFTSFSQDHLDYHHTKENYLLAKLKLFTDHLLPSGIAILNSDIEEIEFVKDYLRNNNVKFITVGKKGDVQITKITCSLTGQNIDFIFNNIIYNLHTLIIGSFQASNLLIAALTLYYTGFKFDEIIEALSKVKPVKGRMERIDGTNIFVDYSHTPDALEKALIELQNIKPHGGKLSVIFGCGGDRDKTKRGLMGKIAAKFADNVIITDDNPRFEDPKLIRTEIIRGIGTATYTEIESREEAIKYGINNLKQDDILLIAGKGHENYQIVGDKKLPFDDSEVVRKYLFSMSCTRNQQKHLVSSRTVV</sequence>
<dbReference type="SUPFAM" id="SSF53244">
    <property type="entry name" value="MurD-like peptide ligases, peptide-binding domain"/>
    <property type="match status" value="1"/>
</dbReference>
<dbReference type="EMBL" id="CP003397">
    <property type="protein sequence ID" value="AFE54429.1"/>
    <property type="molecule type" value="Genomic_DNA"/>
</dbReference>
<comment type="function">
    <text evidence="7">Catalyzes the addition of meso-diaminopimelic acid to the nucleotide precursor UDP-N-acetylmuramoyl-L-alanyl-D-glutamate (UMAG) in the biosynthesis of bacterial cell-wall peptidoglycan.</text>
</comment>
<dbReference type="Gene3D" id="3.40.1190.10">
    <property type="entry name" value="Mur-like, catalytic domain"/>
    <property type="match status" value="1"/>
</dbReference>
<evidence type="ECO:0000256" key="8">
    <source>
        <dbReference type="RuleBase" id="RU004135"/>
    </source>
</evidence>
<evidence type="ECO:0000256" key="4">
    <source>
        <dbReference type="ARBA" id="ARBA00022984"/>
    </source>
</evidence>
<evidence type="ECO:0000259" key="10">
    <source>
        <dbReference type="Pfam" id="PF02875"/>
    </source>
</evidence>
<feature type="binding site" evidence="7">
    <location>
        <begin position="144"/>
        <end position="145"/>
    </location>
    <ligand>
        <name>UDP-N-acetyl-alpha-D-muramoyl-L-alanyl-D-glutamate</name>
        <dbReference type="ChEBI" id="CHEBI:83900"/>
    </ligand>
</feature>
<comment type="catalytic activity">
    <reaction evidence="7">
        <text>UDP-N-acetyl-alpha-D-muramoyl-L-alanyl-D-glutamate + meso-2,6-diaminopimelate + ATP = UDP-N-acetyl-alpha-D-muramoyl-L-alanyl-gamma-D-glutamyl-meso-2,6-diaminopimelate + ADP + phosphate + H(+)</text>
        <dbReference type="Rhea" id="RHEA:23676"/>
        <dbReference type="ChEBI" id="CHEBI:15378"/>
        <dbReference type="ChEBI" id="CHEBI:30616"/>
        <dbReference type="ChEBI" id="CHEBI:43474"/>
        <dbReference type="ChEBI" id="CHEBI:57791"/>
        <dbReference type="ChEBI" id="CHEBI:83900"/>
        <dbReference type="ChEBI" id="CHEBI:83905"/>
        <dbReference type="ChEBI" id="CHEBI:456216"/>
        <dbReference type="EC" id="6.3.2.13"/>
    </reaction>
</comment>
<keyword evidence="5 7" id="KW-0131">Cell cycle</keyword>
<comment type="subcellular location">
    <subcellularLocation>
        <location evidence="7 8">Cytoplasm</location>
    </subcellularLocation>
</comment>
<dbReference type="SUPFAM" id="SSF53623">
    <property type="entry name" value="MurD-like peptide ligases, catalytic domain"/>
    <property type="match status" value="1"/>
</dbReference>
<feature type="domain" description="Mur ligase N-terminal catalytic" evidence="9">
    <location>
        <begin position="13"/>
        <end position="73"/>
    </location>
</feature>
<comment type="caution">
    <text evidence="7">Lacks conserved residue(s) required for the propagation of feature annotation.</text>
</comment>
<keyword evidence="6 7" id="KW-0961">Cell wall biogenesis/degradation</keyword>
<feature type="binding site" evidence="7">
    <location>
        <position position="21"/>
    </location>
    <ligand>
        <name>UDP-N-acetyl-alpha-D-muramoyl-L-alanyl-D-glutamate</name>
        <dbReference type="ChEBI" id="CHEBI:83900"/>
    </ligand>
</feature>
<feature type="binding site" evidence="7">
    <location>
        <position position="171"/>
    </location>
    <ligand>
        <name>UDP-N-acetyl-alpha-D-muramoyl-L-alanyl-D-glutamate</name>
        <dbReference type="ChEBI" id="CHEBI:83900"/>
    </ligand>
</feature>
<protein>
    <recommendedName>
        <fullName evidence="7">UDP-N-acetylmuramoyl-L-alanyl-D-glutamate--2,6-diaminopimelate ligase</fullName>
        <ecNumber evidence="7">6.3.2.13</ecNumber>
    </recommendedName>
    <alternativeName>
        <fullName evidence="7">Meso-A2pm-adding enzyme</fullName>
    </alternativeName>
    <alternativeName>
        <fullName evidence="7">Meso-diaminopimelate-adding enzyme</fullName>
    </alternativeName>
    <alternativeName>
        <fullName evidence="7">UDP-MurNAc-L-Ala-D-Glu:meso-diaminopimelate ligase</fullName>
    </alternativeName>
    <alternativeName>
        <fullName evidence="7">UDP-MurNAc-tripeptide synthetase</fullName>
    </alternativeName>
    <alternativeName>
        <fullName evidence="7">UDP-N-acetylmuramyl-tripeptide synthetase</fullName>
    </alternativeName>
</protein>
<dbReference type="NCBIfam" id="NF001126">
    <property type="entry name" value="PRK00139.1-4"/>
    <property type="match status" value="1"/>
</dbReference>
<evidence type="ECO:0000259" key="9">
    <source>
        <dbReference type="Pfam" id="PF01225"/>
    </source>
</evidence>
<dbReference type="InterPro" id="IPR000713">
    <property type="entry name" value="Mur_ligase_N"/>
</dbReference>
<feature type="binding site" evidence="7">
    <location>
        <begin position="98"/>
        <end position="104"/>
    </location>
    <ligand>
        <name>ATP</name>
        <dbReference type="ChEBI" id="CHEBI:30616"/>
    </ligand>
</feature>
<comment type="pathway">
    <text evidence="7 8">Cell wall biogenesis; peptidoglycan biosynthesis.</text>
</comment>
<evidence type="ECO:0000313" key="12">
    <source>
        <dbReference type="EMBL" id="AFE54429.1"/>
    </source>
</evidence>
<dbReference type="InterPro" id="IPR013221">
    <property type="entry name" value="Mur_ligase_cen"/>
</dbReference>
<evidence type="ECO:0000256" key="7">
    <source>
        <dbReference type="HAMAP-Rule" id="MF_00208"/>
    </source>
</evidence>
<keyword evidence="3 7" id="KW-0133">Cell shape</keyword>
<keyword evidence="4 7" id="KW-0573">Peptidoglycan synthesis</keyword>
<dbReference type="GO" id="GO:0008765">
    <property type="term" value="F:UDP-N-acetylmuramoylalanyl-D-glutamate-2,6-diaminopimelate ligase activity"/>
    <property type="evidence" value="ECO:0007669"/>
    <property type="project" value="UniProtKB-EC"/>
</dbReference>
<feature type="binding site" evidence="7">
    <location>
        <position position="179"/>
    </location>
    <ligand>
        <name>UDP-N-acetyl-alpha-D-muramoyl-L-alanyl-D-glutamate</name>
        <dbReference type="ChEBI" id="CHEBI:83900"/>
    </ligand>
</feature>
<organism evidence="12 13">
    <name type="scientific">Rickettsia typhi str. TH1527</name>
    <dbReference type="NCBI Taxonomy" id="1003201"/>
    <lineage>
        <taxon>Bacteria</taxon>
        <taxon>Pseudomonadati</taxon>
        <taxon>Pseudomonadota</taxon>
        <taxon>Alphaproteobacteria</taxon>
        <taxon>Rickettsiales</taxon>
        <taxon>Rickettsiaceae</taxon>
        <taxon>Rickettsieae</taxon>
        <taxon>Rickettsia</taxon>
        <taxon>typhus group</taxon>
    </lineage>
</organism>
<feature type="binding site" evidence="7">
    <location>
        <position position="372"/>
    </location>
    <ligand>
        <name>meso-2,6-diaminopimelate</name>
        <dbReference type="ChEBI" id="CHEBI:57791"/>
    </ligand>
</feature>
<evidence type="ECO:0000256" key="5">
    <source>
        <dbReference type="ARBA" id="ARBA00023306"/>
    </source>
</evidence>
<dbReference type="InterPro" id="IPR005761">
    <property type="entry name" value="UDP-N-AcMur-Glu-dNH2Pim_ligase"/>
</dbReference>
<dbReference type="Pfam" id="PF01225">
    <property type="entry name" value="Mur_ligase"/>
    <property type="match status" value="1"/>
</dbReference>
<dbReference type="Proteomes" id="UP000007581">
    <property type="component" value="Chromosome"/>
</dbReference>
<feature type="short sequence motif" description="Meso-diaminopimelate recognition motif" evidence="7">
    <location>
        <begin position="396"/>
        <end position="399"/>
    </location>
</feature>
<comment type="similarity">
    <text evidence="1 7">Belongs to the MurCDEF family. MurE subfamily.</text>
</comment>
<evidence type="ECO:0000256" key="6">
    <source>
        <dbReference type="ARBA" id="ARBA00023316"/>
    </source>
</evidence>
<feature type="binding site" evidence="7">
    <location>
        <begin position="396"/>
        <end position="399"/>
    </location>
    <ligand>
        <name>meso-2,6-diaminopimelate</name>
        <dbReference type="ChEBI" id="CHEBI:57791"/>
    </ligand>
</feature>
<dbReference type="PANTHER" id="PTHR23135">
    <property type="entry name" value="MUR LIGASE FAMILY MEMBER"/>
    <property type="match status" value="1"/>
</dbReference>
<keyword evidence="7" id="KW-0963">Cytoplasm</keyword>
<dbReference type="NCBIfam" id="NF001124">
    <property type="entry name" value="PRK00139.1-2"/>
    <property type="match status" value="1"/>
</dbReference>
<keyword evidence="7" id="KW-0460">Magnesium</keyword>
<dbReference type="PANTHER" id="PTHR23135:SF4">
    <property type="entry name" value="UDP-N-ACETYLMURAMOYL-L-ALANYL-D-GLUTAMATE--2,6-DIAMINOPIMELATE LIGASE MURE HOMOLOG, CHLOROPLASTIC"/>
    <property type="match status" value="1"/>
</dbReference>
<feature type="domain" description="Mur ligase central" evidence="11">
    <location>
        <begin position="96"/>
        <end position="301"/>
    </location>
</feature>
<name>A0ABM5MWG4_RICTP</name>
<proteinExistence type="inferred from homology"/>
<feature type="binding site" evidence="7">
    <location>
        <position position="177"/>
    </location>
    <ligand>
        <name>UDP-N-acetyl-alpha-D-muramoyl-L-alanyl-D-glutamate</name>
        <dbReference type="ChEBI" id="CHEBI:83900"/>
    </ligand>
</feature>
<dbReference type="Pfam" id="PF08245">
    <property type="entry name" value="Mur_ligase_M"/>
    <property type="match status" value="1"/>
</dbReference>
<evidence type="ECO:0000256" key="1">
    <source>
        <dbReference type="ARBA" id="ARBA00005898"/>
    </source>
</evidence>
<feature type="domain" description="Mur ligase C-terminal" evidence="10">
    <location>
        <begin position="324"/>
        <end position="448"/>
    </location>
</feature>
<comment type="PTM">
    <text evidence="7">Carboxylation is probably crucial for Mg(2+) binding and, consequently, for the gamma-phosphate positioning of ATP.</text>
</comment>
<feature type="binding site" evidence="7">
    <location>
        <position position="450"/>
    </location>
    <ligand>
        <name>meso-2,6-diaminopimelate</name>
        <dbReference type="ChEBI" id="CHEBI:57791"/>
    </ligand>
</feature>
<keyword evidence="7" id="KW-0547">Nucleotide-binding</keyword>